<gene>
    <name evidence="2" type="ORF">MOPEL_099_00810</name>
</gene>
<dbReference type="InterPro" id="IPR036291">
    <property type="entry name" value="NAD(P)-bd_dom_sf"/>
</dbReference>
<proteinExistence type="predicted"/>
<keyword evidence="3" id="KW-1185">Reference proteome</keyword>
<dbReference type="InterPro" id="IPR005097">
    <property type="entry name" value="Sacchrp_dh_NADP-bd"/>
</dbReference>
<dbReference type="EMBL" id="BAFE01000076">
    <property type="protein sequence ID" value="GAB49281.1"/>
    <property type="molecule type" value="Genomic_DNA"/>
</dbReference>
<organism evidence="2 3">
    <name type="scientific">Mobilicoccus pelagius NBRC 104925</name>
    <dbReference type="NCBI Taxonomy" id="1089455"/>
    <lineage>
        <taxon>Bacteria</taxon>
        <taxon>Bacillati</taxon>
        <taxon>Actinomycetota</taxon>
        <taxon>Actinomycetes</taxon>
        <taxon>Micrococcales</taxon>
        <taxon>Dermatophilaceae</taxon>
        <taxon>Mobilicoccus</taxon>
    </lineage>
</organism>
<evidence type="ECO:0000313" key="2">
    <source>
        <dbReference type="EMBL" id="GAB49281.1"/>
    </source>
</evidence>
<dbReference type="SUPFAM" id="SSF51735">
    <property type="entry name" value="NAD(P)-binding Rossmann-fold domains"/>
    <property type="match status" value="1"/>
</dbReference>
<dbReference type="RefSeq" id="WP_009760551.1">
    <property type="nucleotide sequence ID" value="NZ_BAFE01000076.1"/>
</dbReference>
<accession>H5UU73</accession>
<dbReference type="GO" id="GO:0009247">
    <property type="term" value="P:glycolipid biosynthetic process"/>
    <property type="evidence" value="ECO:0007669"/>
    <property type="project" value="TreeGrafter"/>
</dbReference>
<feature type="domain" description="Saccharopine dehydrogenase NADP binding" evidence="1">
    <location>
        <begin position="9"/>
        <end position="135"/>
    </location>
</feature>
<dbReference type="eggNOG" id="COG3268">
    <property type="taxonomic scope" value="Bacteria"/>
</dbReference>
<dbReference type="GO" id="GO:0005886">
    <property type="term" value="C:plasma membrane"/>
    <property type="evidence" value="ECO:0007669"/>
    <property type="project" value="TreeGrafter"/>
</dbReference>
<dbReference type="Gene3D" id="3.40.50.720">
    <property type="entry name" value="NAD(P)-binding Rossmann-like Domain"/>
    <property type="match status" value="1"/>
</dbReference>
<sequence length="410" mass="43822">MDTQCETDVVVFGATGFVGRLIAAHLARHAPEDVRVGLGGRSEDRLKQVRSELPARAADWPLVVADSADLESLRAMAGRTRVVLTTVGPYARHGMPLVRACAESGTDYVDLTGETLFARTSADEYHEVAKETGARIVHSCGFDSVPSDLGVLLTAAKAREDGEGELAATTLHVRRMKGGFSGGTLDSMRTQIDEVKGDKRKTRIAVDPYGLSPDRDAEPEPFGRTDQVVLARSGETRSWTAPFFMGAYNGQVVRRSNALQDWAYGRTFRYGEVIDTGRSRTSPLKALALAGALPALSTALGTPGLRQITDRVLPSPGEGPSKEKREAGEFAMEVHAETTTGAHYVTTIAAPFDPGYDGTAIMIGEAALALARDTDRLPERAGVLTPATGIGAPLADRLRAQGFTVETRKS</sequence>
<evidence type="ECO:0000313" key="3">
    <source>
        <dbReference type="Proteomes" id="UP000004367"/>
    </source>
</evidence>
<dbReference type="AlphaFoldDB" id="H5UU73"/>
<dbReference type="PANTHER" id="PTHR12286:SF5">
    <property type="entry name" value="SACCHAROPINE DEHYDROGENASE-LIKE OXIDOREDUCTASE"/>
    <property type="match status" value="1"/>
</dbReference>
<protein>
    <recommendedName>
        <fullName evidence="1">Saccharopine dehydrogenase NADP binding domain-containing protein</fullName>
    </recommendedName>
</protein>
<dbReference type="STRING" id="1089455.MOPEL_099_00810"/>
<dbReference type="Proteomes" id="UP000004367">
    <property type="component" value="Unassembled WGS sequence"/>
</dbReference>
<name>H5UU73_9MICO</name>
<evidence type="ECO:0000259" key="1">
    <source>
        <dbReference type="Pfam" id="PF03435"/>
    </source>
</evidence>
<dbReference type="Pfam" id="PF03435">
    <property type="entry name" value="Sacchrp_dh_NADP"/>
    <property type="match status" value="1"/>
</dbReference>
<comment type="caution">
    <text evidence="2">The sequence shown here is derived from an EMBL/GenBank/DDBJ whole genome shotgun (WGS) entry which is preliminary data.</text>
</comment>
<dbReference type="OrthoDB" id="4369409at2"/>
<dbReference type="InterPro" id="IPR051276">
    <property type="entry name" value="Saccharopine_DH-like_oxidrdct"/>
</dbReference>
<reference evidence="2 3" key="1">
    <citation type="submission" date="2012-02" db="EMBL/GenBank/DDBJ databases">
        <title>Whole genome shotgun sequence of Mobilicoccus pelagius NBRC 104925.</title>
        <authorList>
            <person name="Yoshida Y."/>
            <person name="Hosoyama A."/>
            <person name="Tsuchikane K."/>
            <person name="Katsumata H."/>
            <person name="Yamazaki S."/>
            <person name="Fujita N."/>
        </authorList>
    </citation>
    <scope>NUCLEOTIDE SEQUENCE [LARGE SCALE GENOMIC DNA]</scope>
    <source>
        <strain evidence="2 3">NBRC 104925</strain>
    </source>
</reference>
<dbReference type="PANTHER" id="PTHR12286">
    <property type="entry name" value="SACCHAROPINE DEHYDROGENASE-LIKE OXIDOREDUCTASE"/>
    <property type="match status" value="1"/>
</dbReference>